<accession>A0ABM1DVI4</accession>
<evidence type="ECO:0000313" key="1">
    <source>
        <dbReference type="Proteomes" id="UP000695022"/>
    </source>
</evidence>
<protein>
    <submittedName>
        <fullName evidence="2">Uncharacterized protein LOC106806502</fullName>
    </submittedName>
</protein>
<reference evidence="2" key="1">
    <citation type="submission" date="2025-08" db="UniProtKB">
        <authorList>
            <consortium name="RefSeq"/>
        </authorList>
    </citation>
    <scope>IDENTIFICATION</scope>
</reference>
<dbReference type="GeneID" id="106806502"/>
<organism evidence="1 2">
    <name type="scientific">Priapulus caudatus</name>
    <name type="common">Priapulid worm</name>
    <dbReference type="NCBI Taxonomy" id="37621"/>
    <lineage>
        <taxon>Eukaryota</taxon>
        <taxon>Metazoa</taxon>
        <taxon>Ecdysozoa</taxon>
        <taxon>Scalidophora</taxon>
        <taxon>Priapulida</taxon>
        <taxon>Priapulimorpha</taxon>
        <taxon>Priapulimorphida</taxon>
        <taxon>Priapulidae</taxon>
        <taxon>Priapulus</taxon>
    </lineage>
</organism>
<gene>
    <name evidence="2" type="primary">LOC106806502</name>
</gene>
<name>A0ABM1DVI4_PRICU</name>
<dbReference type="RefSeq" id="XP_014663955.1">
    <property type="nucleotide sequence ID" value="XM_014808469.1"/>
</dbReference>
<dbReference type="Proteomes" id="UP000695022">
    <property type="component" value="Unplaced"/>
</dbReference>
<proteinExistence type="predicted"/>
<keyword evidence="1" id="KW-1185">Reference proteome</keyword>
<sequence>MKMGGSAVRGRGRHRFLVMSQPRTVKIEIDESGQKIIEEVAVQPRMGVVDAIRQAEAKLYDEAPSLQMNPFTSVIEYDVTEQCYVIKKPGPWGHRFSWLVTVMDRNGNLVSESTCVPKSDDLILRPGYHIILKHLPSKHD</sequence>
<evidence type="ECO:0000313" key="2">
    <source>
        <dbReference type="RefSeq" id="XP_014663955.1"/>
    </source>
</evidence>